<name>A0A8S5UJR3_9CAUD</name>
<proteinExistence type="predicted"/>
<protein>
    <submittedName>
        <fullName evidence="1">10 kDa chaperonin</fullName>
    </submittedName>
</protein>
<evidence type="ECO:0000313" key="1">
    <source>
        <dbReference type="EMBL" id="DAF94725.1"/>
    </source>
</evidence>
<accession>A0A8S5UJR3</accession>
<reference evidence="1" key="1">
    <citation type="journal article" date="2021" name="Proc. Natl. Acad. Sci. U.S.A.">
        <title>A Catalog of Tens of Thousands of Viruses from Human Metagenomes Reveals Hidden Associations with Chronic Diseases.</title>
        <authorList>
            <person name="Tisza M.J."/>
            <person name="Buck C.B."/>
        </authorList>
    </citation>
    <scope>NUCLEOTIDE SEQUENCE</scope>
    <source>
        <strain evidence="1">Ct9A73</strain>
    </source>
</reference>
<sequence>MSEQLHVMPGFCLVEVTNKYGSSLSISQGEHGSHTSGTLKAIYVRSGNTGTDKERTLSRFLGNKIYFTKYNDSEEIEVDGKTFIFVPVDAVNGGSLDA</sequence>
<organism evidence="1">
    <name type="scientific">Podoviridae sp. ct9A73</name>
    <dbReference type="NCBI Taxonomy" id="2825225"/>
    <lineage>
        <taxon>Viruses</taxon>
        <taxon>Duplodnaviria</taxon>
        <taxon>Heunggongvirae</taxon>
        <taxon>Uroviricota</taxon>
        <taxon>Caudoviricetes</taxon>
    </lineage>
</organism>
<dbReference type="EMBL" id="BK016096">
    <property type="protein sequence ID" value="DAF94725.1"/>
    <property type="molecule type" value="Genomic_DNA"/>
</dbReference>